<organism evidence="1 2">
    <name type="scientific">Bradyrhizobium vignae</name>
    <dbReference type="NCBI Taxonomy" id="1549949"/>
    <lineage>
        <taxon>Bacteria</taxon>
        <taxon>Pseudomonadati</taxon>
        <taxon>Pseudomonadota</taxon>
        <taxon>Alphaproteobacteria</taxon>
        <taxon>Hyphomicrobiales</taxon>
        <taxon>Nitrobacteraceae</taxon>
        <taxon>Bradyrhizobium</taxon>
    </lineage>
</organism>
<gene>
    <name evidence="1" type="ORF">BRAD3257_4865</name>
</gene>
<accession>A0A2U3Q341</accession>
<proteinExistence type="predicted"/>
<evidence type="ECO:0000313" key="2">
    <source>
        <dbReference type="Proteomes" id="UP000246085"/>
    </source>
</evidence>
<dbReference type="Proteomes" id="UP000246085">
    <property type="component" value="Chromosome BRAD3257"/>
</dbReference>
<dbReference type="RefSeq" id="WP_122403532.1">
    <property type="nucleotide sequence ID" value="NZ_LS398110.1"/>
</dbReference>
<dbReference type="EMBL" id="LS398110">
    <property type="protein sequence ID" value="SPP95835.1"/>
    <property type="molecule type" value="Genomic_DNA"/>
</dbReference>
<reference evidence="1 2" key="1">
    <citation type="submission" date="2018-03" db="EMBL/GenBank/DDBJ databases">
        <authorList>
            <person name="Gully D."/>
        </authorList>
    </citation>
    <scope>NUCLEOTIDE SEQUENCE [LARGE SCALE GENOMIC DNA]</scope>
    <source>
        <strain evidence="1">ORS3257</strain>
    </source>
</reference>
<dbReference type="AlphaFoldDB" id="A0A2U3Q341"/>
<evidence type="ECO:0000313" key="1">
    <source>
        <dbReference type="EMBL" id="SPP95835.1"/>
    </source>
</evidence>
<sequence length="656" mass="69944">MKRILIGLIVAAVLGAGGWFGFNLYVQHRATSEVEAAFAQIRASGGKASHGKIAFELSSRTLTVEDINVEPAQPQLANVKVAKITAVGVRQPDERHLSADSIDVSGVEATFTYTEPAKLKANYKIPQITARDFSAPIRGAEASLSGSIIDMYRFMLAQYATVSASSIAVPTVSVNVDAGTGNAGSGDYVYSGLSIQNVDHGKIETAKTDRITYSIDLAQPGKPTKMIGELSGLAATDFNSTAVRAALDQQGASDDSFHRIYRRISVNSYMVTTAPGVRLQVDGITFDDIAIRPSKFRPAEIIALVPADGSIPTPAQSRDMMEKVADFFEGFQIGKVEIGKQTIETPQGTGRLGAIKYDQDNIVLEALDMPLPQGQLKMERFALKSFSAANLMRWAASLRTPGQPPSPDQMLGLFRVLEGAEIKGVVSPYKNTRQLVTIDTISMNWGQLVGSIPSKASLVVKMVTPTDPANPALQPLIVAGVDKLAIDLDLGAAWTESSGAFALAPATLDLGNLARAQLRVALAKLPRDLFTTTDRSEAMAQLVEVETGAIELSLRDRGVVDLVVAQFARMQNVSRDAARGAIVAMIRAQGEKIAGANGDARMAVDALAGFVEASGQTLSVKLMPRAKVPLMQLMQLSQSDPESALAQFRIEASTGL</sequence>
<protein>
    <submittedName>
        <fullName evidence="1">Uncharacterized protein</fullName>
    </submittedName>
</protein>
<dbReference type="KEGG" id="bvz:BRAD3257_4865"/>
<name>A0A2U3Q341_9BRAD</name>